<organism evidence="2 3">
    <name type="scientific">Lymnaea stagnalis</name>
    <name type="common">Great pond snail</name>
    <name type="synonym">Helix stagnalis</name>
    <dbReference type="NCBI Taxonomy" id="6523"/>
    <lineage>
        <taxon>Eukaryota</taxon>
        <taxon>Metazoa</taxon>
        <taxon>Spiralia</taxon>
        <taxon>Lophotrochozoa</taxon>
        <taxon>Mollusca</taxon>
        <taxon>Gastropoda</taxon>
        <taxon>Heterobranchia</taxon>
        <taxon>Euthyneura</taxon>
        <taxon>Panpulmonata</taxon>
        <taxon>Hygrophila</taxon>
        <taxon>Lymnaeoidea</taxon>
        <taxon>Lymnaeidae</taxon>
        <taxon>Lymnaea</taxon>
    </lineage>
</organism>
<keyword evidence="3" id="KW-1185">Reference proteome</keyword>
<evidence type="ECO:0000256" key="1">
    <source>
        <dbReference type="SAM" id="Phobius"/>
    </source>
</evidence>
<reference evidence="2 3" key="1">
    <citation type="submission" date="2024-04" db="EMBL/GenBank/DDBJ databases">
        <authorList>
            <consortium name="Genoscope - CEA"/>
            <person name="William W."/>
        </authorList>
    </citation>
    <scope>NUCLEOTIDE SEQUENCE [LARGE SCALE GENOMIC DNA]</scope>
</reference>
<evidence type="ECO:0000313" key="2">
    <source>
        <dbReference type="EMBL" id="CAL1543981.1"/>
    </source>
</evidence>
<gene>
    <name evidence="2" type="ORF">GSLYS_00017494001</name>
</gene>
<dbReference type="EMBL" id="CAXITT010000586">
    <property type="protein sequence ID" value="CAL1543981.1"/>
    <property type="molecule type" value="Genomic_DNA"/>
</dbReference>
<comment type="caution">
    <text evidence="2">The sequence shown here is derived from an EMBL/GenBank/DDBJ whole genome shotgun (WGS) entry which is preliminary data.</text>
</comment>
<dbReference type="Proteomes" id="UP001497497">
    <property type="component" value="Unassembled WGS sequence"/>
</dbReference>
<keyword evidence="1" id="KW-0472">Membrane</keyword>
<keyword evidence="1" id="KW-0812">Transmembrane</keyword>
<feature type="non-terminal residue" evidence="2">
    <location>
        <position position="96"/>
    </location>
</feature>
<dbReference type="AlphaFoldDB" id="A0AAV2IEP1"/>
<protein>
    <submittedName>
        <fullName evidence="2">Uncharacterized protein</fullName>
    </submittedName>
</protein>
<feature type="non-terminal residue" evidence="2">
    <location>
        <position position="1"/>
    </location>
</feature>
<feature type="transmembrane region" description="Helical" evidence="1">
    <location>
        <begin position="56"/>
        <end position="77"/>
    </location>
</feature>
<proteinExistence type="predicted"/>
<keyword evidence="1" id="KW-1133">Transmembrane helix</keyword>
<sequence length="96" mass="10388">GRGDFIYKPKTLTILSLAIGDVLLALFPMVVTTKVLFGDYAVTGLSCSTSLASLVYTPYLDTFVYGIGLMVLGFEIIQSQKSSPTNKNKQIIYSLG</sequence>
<evidence type="ECO:0000313" key="3">
    <source>
        <dbReference type="Proteomes" id="UP001497497"/>
    </source>
</evidence>
<accession>A0AAV2IEP1</accession>
<name>A0AAV2IEP1_LYMST</name>
<feature type="transmembrane region" description="Helical" evidence="1">
    <location>
        <begin position="12"/>
        <end position="36"/>
    </location>
</feature>